<evidence type="ECO:0000259" key="1">
    <source>
        <dbReference type="Pfam" id="PF02627"/>
    </source>
</evidence>
<accession>A0A1G7FWI1</accession>
<gene>
    <name evidence="2" type="ORF">SAMN05216464_109248</name>
</gene>
<dbReference type="EMBL" id="FNAI01000009">
    <property type="protein sequence ID" value="SDE80248.1"/>
    <property type="molecule type" value="Genomic_DNA"/>
</dbReference>
<evidence type="ECO:0000313" key="3">
    <source>
        <dbReference type="Proteomes" id="UP000199072"/>
    </source>
</evidence>
<protein>
    <submittedName>
        <fullName evidence="2">Alkylhydroperoxidase AhpD family core domain-containing protein</fullName>
    </submittedName>
</protein>
<dbReference type="OrthoDB" id="9801997at2"/>
<dbReference type="InterPro" id="IPR029032">
    <property type="entry name" value="AhpD-like"/>
</dbReference>
<keyword evidence="2" id="KW-0560">Oxidoreductase</keyword>
<dbReference type="InterPro" id="IPR004675">
    <property type="entry name" value="AhpD_core"/>
</dbReference>
<dbReference type="SUPFAM" id="SSF69118">
    <property type="entry name" value="AhpD-like"/>
    <property type="match status" value="1"/>
</dbReference>
<reference evidence="2 3" key="1">
    <citation type="submission" date="2016-10" db="EMBL/GenBank/DDBJ databases">
        <authorList>
            <person name="de Groot N.N."/>
        </authorList>
    </citation>
    <scope>NUCLEOTIDE SEQUENCE [LARGE SCALE GENOMIC DNA]</scope>
    <source>
        <strain evidence="2 3">47C3B</strain>
    </source>
</reference>
<keyword evidence="2" id="KW-0575">Peroxidase</keyword>
<evidence type="ECO:0000313" key="2">
    <source>
        <dbReference type="EMBL" id="SDE80248.1"/>
    </source>
</evidence>
<dbReference type="Pfam" id="PF02627">
    <property type="entry name" value="CMD"/>
    <property type="match status" value="1"/>
</dbReference>
<dbReference type="InterPro" id="IPR003779">
    <property type="entry name" value="CMD-like"/>
</dbReference>
<dbReference type="AlphaFoldDB" id="A0A1G7FWI1"/>
<dbReference type="Gene3D" id="1.20.1290.10">
    <property type="entry name" value="AhpD-like"/>
    <property type="match status" value="1"/>
</dbReference>
<dbReference type="PANTHER" id="PTHR34846">
    <property type="entry name" value="4-CARBOXYMUCONOLACTONE DECARBOXYLASE FAMILY PROTEIN (AFU_ORTHOLOGUE AFUA_6G11590)"/>
    <property type="match status" value="1"/>
</dbReference>
<sequence>MEQRINFFEKGQNAMKALYGIGGYLAKSPVEQPLLNLIYFRVSQINGCAYCLDMHSKDLRAKGETEQRLYMLDAWREATAYTARERAALAWAEAVTKITNGNVPDEAYTEVQSQFTDQELIDLTLAITTINTYNRFNIAFRTPAGDYKVGAHSAH</sequence>
<organism evidence="2 3">
    <name type="scientific">Mucilaginibacter pineti</name>
    <dbReference type="NCBI Taxonomy" id="1391627"/>
    <lineage>
        <taxon>Bacteria</taxon>
        <taxon>Pseudomonadati</taxon>
        <taxon>Bacteroidota</taxon>
        <taxon>Sphingobacteriia</taxon>
        <taxon>Sphingobacteriales</taxon>
        <taxon>Sphingobacteriaceae</taxon>
        <taxon>Mucilaginibacter</taxon>
    </lineage>
</organism>
<dbReference type="RefSeq" id="WP_091151693.1">
    <property type="nucleotide sequence ID" value="NZ_FNAI01000009.1"/>
</dbReference>
<name>A0A1G7FWI1_9SPHI</name>
<dbReference type="NCBIfam" id="TIGR00778">
    <property type="entry name" value="ahpD_dom"/>
    <property type="match status" value="1"/>
</dbReference>
<keyword evidence="3" id="KW-1185">Reference proteome</keyword>
<dbReference type="GO" id="GO:0051920">
    <property type="term" value="F:peroxiredoxin activity"/>
    <property type="evidence" value="ECO:0007669"/>
    <property type="project" value="InterPro"/>
</dbReference>
<dbReference type="Proteomes" id="UP000199072">
    <property type="component" value="Unassembled WGS sequence"/>
</dbReference>
<feature type="domain" description="Carboxymuconolactone decarboxylase-like" evidence="1">
    <location>
        <begin position="15"/>
        <end position="94"/>
    </location>
</feature>
<proteinExistence type="predicted"/>
<dbReference type="PANTHER" id="PTHR34846:SF10">
    <property type="entry name" value="CYTOPLASMIC PROTEIN"/>
    <property type="match status" value="1"/>
</dbReference>